<feature type="domain" description="Lon N-terminal" evidence="11">
    <location>
        <begin position="26"/>
        <end position="220"/>
    </location>
</feature>
<feature type="coiled-coil region" evidence="9">
    <location>
        <begin position="213"/>
        <end position="274"/>
    </location>
</feature>
<dbReference type="PIRSF" id="PIRSF001174">
    <property type="entry name" value="Lon_proteas"/>
    <property type="match status" value="1"/>
</dbReference>
<dbReference type="GO" id="GO:0004176">
    <property type="term" value="F:ATP-dependent peptidase activity"/>
    <property type="evidence" value="ECO:0007669"/>
    <property type="project" value="InterPro"/>
</dbReference>
<evidence type="ECO:0000259" key="11">
    <source>
        <dbReference type="PROSITE" id="PS51787"/>
    </source>
</evidence>
<gene>
    <name evidence="12" type="primary">lon</name>
    <name evidence="12" type="ORF">SCFA_660026</name>
</gene>
<protein>
    <submittedName>
        <fullName evidence="12">Lon protease</fullName>
        <ecNumber evidence="12">3.4.21.53</ecNumber>
    </submittedName>
</protein>
<dbReference type="InterPro" id="IPR003111">
    <property type="entry name" value="Lon_prtase_N"/>
</dbReference>
<feature type="domain" description="Lon proteolytic" evidence="10">
    <location>
        <begin position="609"/>
        <end position="784"/>
    </location>
</feature>
<dbReference type="SMART" id="SM00382">
    <property type="entry name" value="AAA"/>
    <property type="match status" value="1"/>
</dbReference>
<dbReference type="EMBL" id="CAADRM010000132">
    <property type="protein sequence ID" value="VFU17344.1"/>
    <property type="molecule type" value="Genomic_DNA"/>
</dbReference>
<organism evidence="12">
    <name type="scientific">anaerobic digester metagenome</name>
    <dbReference type="NCBI Taxonomy" id="1263854"/>
    <lineage>
        <taxon>unclassified sequences</taxon>
        <taxon>metagenomes</taxon>
        <taxon>ecological metagenomes</taxon>
    </lineage>
</organism>
<keyword evidence="7" id="KW-0067">ATP-binding</keyword>
<dbReference type="Gene3D" id="1.20.58.1480">
    <property type="match status" value="1"/>
</dbReference>
<evidence type="ECO:0000256" key="3">
    <source>
        <dbReference type="ARBA" id="ARBA00022670"/>
    </source>
</evidence>
<evidence type="ECO:0000256" key="2">
    <source>
        <dbReference type="ARBA" id="ARBA00022490"/>
    </source>
</evidence>
<sequence length="810" mass="90486">MEWIKNIFKNTDEQKPAAKEEYPGILPVLPLKDAVLVPDGLLPLIVSNPASISLVKELYAADSPVVAVGIRESCESESELWDNLYRIGCMAKITKISQTKKDELSIMIRGIQKASLDENVSSDPYLVVRVTYLREHMEPDKEVFALAHSTRDILNSLARLSYHNLETVLVNLSKLKDPAILLSTATTNLPIPVARKQQILEENDLHTKYMLLHESLLNELEILELSLKISERAKGEINNAQREYYLRQQLKAIKKELGDTQGDIEDEIEELKKEIEAKGLPEGVKREVDKDIKRITRMQPGSSEYVTIRTYLDWILDLPWHEKTEDNLEIQNVEDILNQDHFDLRKPKKRILEYLSVKKLKNDLKGPILCFVGPPGVGKTSLGKSIARAMGRKFVRISLGGVRDEAEIRGHRRTYIGAMPGRIISGIKTAQSTNPVFMLDEIDKLSHDIHGDPASALLEALDPEQNTHFVDHYLNVDYDLSQVFFITTANVIDTIPPALKDRMEIVEIEGYTHEDKVQIARHHLIPQEIEANGLEGRQIDFTQEAIDHIIRSYTRESGVRNLKREIASCLRVIASKVAKQEGDNFVVDKPFVEQALGPVRFLPEARHRTRVPGVATGLAWTPYGGEILFVESALVEGKDEMILTGQMGDVMKESARIALSIIKGAARPIQQGKGVHIHVPAGAIPKDGPSAGVTLVTSLISLMTGKVVRENLAMTGEITLRGVVLPVGGIKEKVLAARRAGITEIILPRMNEKDLGDIEPDVIRDLTIHYVENIGEVIELAFPDAKDEILPLVPVFELDDKGEVKPAVRA</sequence>
<dbReference type="PROSITE" id="PS51787">
    <property type="entry name" value="LON_N"/>
    <property type="match status" value="1"/>
</dbReference>
<dbReference type="PANTHER" id="PTHR10046">
    <property type="entry name" value="ATP DEPENDENT LON PROTEASE FAMILY MEMBER"/>
    <property type="match status" value="1"/>
</dbReference>
<dbReference type="HAMAP" id="MF_01973">
    <property type="entry name" value="lon_bact"/>
    <property type="match status" value="1"/>
</dbReference>
<dbReference type="Pfam" id="PF00004">
    <property type="entry name" value="AAA"/>
    <property type="match status" value="1"/>
</dbReference>
<evidence type="ECO:0000256" key="4">
    <source>
        <dbReference type="ARBA" id="ARBA00022741"/>
    </source>
</evidence>
<dbReference type="InterPro" id="IPR046336">
    <property type="entry name" value="Lon_prtase_N_sf"/>
</dbReference>
<dbReference type="InterPro" id="IPR008268">
    <property type="entry name" value="Peptidase_S16_AS"/>
</dbReference>
<keyword evidence="4" id="KW-0547">Nucleotide-binding</keyword>
<dbReference type="InterPro" id="IPR020568">
    <property type="entry name" value="Ribosomal_Su5_D2-typ_SF"/>
</dbReference>
<dbReference type="Gene3D" id="3.40.50.300">
    <property type="entry name" value="P-loop containing nucleotide triphosphate hydrolases"/>
    <property type="match status" value="1"/>
</dbReference>
<dbReference type="GO" id="GO:0006508">
    <property type="term" value="P:proteolysis"/>
    <property type="evidence" value="ECO:0007669"/>
    <property type="project" value="UniProtKB-KW"/>
</dbReference>
<dbReference type="GO" id="GO:0005737">
    <property type="term" value="C:cytoplasm"/>
    <property type="evidence" value="ECO:0007669"/>
    <property type="project" value="UniProtKB-SubCell"/>
</dbReference>
<dbReference type="SUPFAM" id="SSF54211">
    <property type="entry name" value="Ribosomal protein S5 domain 2-like"/>
    <property type="match status" value="1"/>
</dbReference>
<dbReference type="SMART" id="SM00464">
    <property type="entry name" value="LON"/>
    <property type="match status" value="1"/>
</dbReference>
<evidence type="ECO:0000256" key="8">
    <source>
        <dbReference type="ARBA" id="ARBA00023016"/>
    </source>
</evidence>
<dbReference type="Gene3D" id="1.20.5.5270">
    <property type="match status" value="1"/>
</dbReference>
<dbReference type="InterPro" id="IPR027417">
    <property type="entry name" value="P-loop_NTPase"/>
</dbReference>
<dbReference type="InterPro" id="IPR014721">
    <property type="entry name" value="Ribsml_uS5_D2-typ_fold_subgr"/>
</dbReference>
<dbReference type="InterPro" id="IPR004815">
    <property type="entry name" value="Lon_bac/euk-typ"/>
</dbReference>
<dbReference type="AlphaFoldDB" id="A0A485M4U9"/>
<keyword evidence="9" id="KW-0175">Coiled coil</keyword>
<dbReference type="PROSITE" id="PS51786">
    <property type="entry name" value="LON_PROTEOLYTIC"/>
    <property type="match status" value="1"/>
</dbReference>
<evidence type="ECO:0000256" key="7">
    <source>
        <dbReference type="ARBA" id="ARBA00022840"/>
    </source>
</evidence>
<dbReference type="Gene3D" id="3.30.230.10">
    <property type="match status" value="1"/>
</dbReference>
<dbReference type="InterPro" id="IPR027065">
    <property type="entry name" value="Lon_Prtase"/>
</dbReference>
<dbReference type="InterPro" id="IPR027543">
    <property type="entry name" value="Lon_bac"/>
</dbReference>
<dbReference type="InterPro" id="IPR003959">
    <property type="entry name" value="ATPase_AAA_core"/>
</dbReference>
<dbReference type="InterPro" id="IPR008269">
    <property type="entry name" value="Lon_proteolytic"/>
</dbReference>
<dbReference type="InterPro" id="IPR003593">
    <property type="entry name" value="AAA+_ATPase"/>
</dbReference>
<evidence type="ECO:0000256" key="9">
    <source>
        <dbReference type="SAM" id="Coils"/>
    </source>
</evidence>
<dbReference type="Pfam" id="PF02190">
    <property type="entry name" value="LON_substr_bdg"/>
    <property type="match status" value="1"/>
</dbReference>
<accession>A0A485M4U9</accession>
<dbReference type="GO" id="GO:0030163">
    <property type="term" value="P:protein catabolic process"/>
    <property type="evidence" value="ECO:0007669"/>
    <property type="project" value="InterPro"/>
</dbReference>
<dbReference type="SUPFAM" id="SSF88697">
    <property type="entry name" value="PUA domain-like"/>
    <property type="match status" value="1"/>
</dbReference>
<dbReference type="PRINTS" id="PR00830">
    <property type="entry name" value="ENDOLAPTASE"/>
</dbReference>
<name>A0A485M4U9_9ZZZZ</name>
<dbReference type="Pfam" id="PF22667">
    <property type="entry name" value="Lon_lid"/>
    <property type="match status" value="1"/>
</dbReference>
<dbReference type="GO" id="GO:0043565">
    <property type="term" value="F:sequence-specific DNA binding"/>
    <property type="evidence" value="ECO:0007669"/>
    <property type="project" value="InterPro"/>
</dbReference>
<evidence type="ECO:0000313" key="12">
    <source>
        <dbReference type="EMBL" id="VFU17344.1"/>
    </source>
</evidence>
<dbReference type="InterPro" id="IPR015947">
    <property type="entry name" value="PUA-like_sf"/>
</dbReference>
<dbReference type="Pfam" id="PF05362">
    <property type="entry name" value="Lon_C"/>
    <property type="match status" value="1"/>
</dbReference>
<dbReference type="GO" id="GO:0005524">
    <property type="term" value="F:ATP binding"/>
    <property type="evidence" value="ECO:0007669"/>
    <property type="project" value="UniProtKB-KW"/>
</dbReference>
<dbReference type="FunFam" id="3.40.50.300:FF:000382">
    <property type="entry name" value="Lon protease homolog 2, peroxisomal"/>
    <property type="match status" value="1"/>
</dbReference>
<evidence type="ECO:0000256" key="1">
    <source>
        <dbReference type="ARBA" id="ARBA00004496"/>
    </source>
</evidence>
<keyword evidence="2" id="KW-0963">Cytoplasm</keyword>
<dbReference type="NCBIfam" id="TIGR00763">
    <property type="entry name" value="lon"/>
    <property type="match status" value="1"/>
</dbReference>
<reference evidence="12" key="1">
    <citation type="submission" date="2019-03" db="EMBL/GenBank/DDBJ databases">
        <authorList>
            <person name="Hao L."/>
        </authorList>
    </citation>
    <scope>NUCLEOTIDE SEQUENCE</scope>
</reference>
<keyword evidence="8" id="KW-0346">Stress response</keyword>
<dbReference type="GO" id="GO:0016887">
    <property type="term" value="F:ATP hydrolysis activity"/>
    <property type="evidence" value="ECO:0007669"/>
    <property type="project" value="InterPro"/>
</dbReference>
<dbReference type="GO" id="GO:0004252">
    <property type="term" value="F:serine-type endopeptidase activity"/>
    <property type="evidence" value="ECO:0007669"/>
    <property type="project" value="UniProtKB-EC"/>
</dbReference>
<dbReference type="SUPFAM" id="SSF52540">
    <property type="entry name" value="P-loop containing nucleoside triphosphate hydrolases"/>
    <property type="match status" value="1"/>
</dbReference>
<dbReference type="Gene3D" id="2.30.130.40">
    <property type="entry name" value="LON domain-like"/>
    <property type="match status" value="1"/>
</dbReference>
<evidence type="ECO:0000259" key="10">
    <source>
        <dbReference type="PROSITE" id="PS51786"/>
    </source>
</evidence>
<evidence type="ECO:0000256" key="6">
    <source>
        <dbReference type="ARBA" id="ARBA00022825"/>
    </source>
</evidence>
<dbReference type="Gene3D" id="1.10.8.60">
    <property type="match status" value="1"/>
</dbReference>
<keyword evidence="5 12" id="KW-0378">Hydrolase</keyword>
<proteinExistence type="inferred from homology"/>
<keyword evidence="6" id="KW-0720">Serine protease</keyword>
<comment type="subcellular location">
    <subcellularLocation>
        <location evidence="1">Cytoplasm</location>
    </subcellularLocation>
</comment>
<evidence type="ECO:0000256" key="5">
    <source>
        <dbReference type="ARBA" id="ARBA00022801"/>
    </source>
</evidence>
<dbReference type="PROSITE" id="PS01046">
    <property type="entry name" value="LON_SER"/>
    <property type="match status" value="1"/>
</dbReference>
<dbReference type="EC" id="3.4.21.53" evidence="12"/>
<dbReference type="CDD" id="cd19500">
    <property type="entry name" value="RecA-like_Lon"/>
    <property type="match status" value="1"/>
</dbReference>
<dbReference type="InterPro" id="IPR054594">
    <property type="entry name" value="Lon_lid"/>
</dbReference>
<keyword evidence="3 12" id="KW-0645">Protease</keyword>